<dbReference type="Proteomes" id="UP000601435">
    <property type="component" value="Unassembled WGS sequence"/>
</dbReference>
<dbReference type="SUPFAM" id="SSF103473">
    <property type="entry name" value="MFS general substrate transporter"/>
    <property type="match status" value="1"/>
</dbReference>
<dbReference type="GO" id="GO:0022857">
    <property type="term" value="F:transmembrane transporter activity"/>
    <property type="evidence" value="ECO:0007669"/>
    <property type="project" value="InterPro"/>
</dbReference>
<evidence type="ECO:0000256" key="2">
    <source>
        <dbReference type="ARBA" id="ARBA00022448"/>
    </source>
</evidence>
<evidence type="ECO:0000313" key="8">
    <source>
        <dbReference type="EMBL" id="CAE7858200.1"/>
    </source>
</evidence>
<evidence type="ECO:0000313" key="9">
    <source>
        <dbReference type="Proteomes" id="UP000601435"/>
    </source>
</evidence>
<evidence type="ECO:0000256" key="4">
    <source>
        <dbReference type="ARBA" id="ARBA00022989"/>
    </source>
</evidence>
<feature type="transmembrane region" description="Helical" evidence="6">
    <location>
        <begin position="20"/>
        <end position="49"/>
    </location>
</feature>
<dbReference type="PROSITE" id="PS50850">
    <property type="entry name" value="MFS"/>
    <property type="match status" value="1"/>
</dbReference>
<dbReference type="InterPro" id="IPR036259">
    <property type="entry name" value="MFS_trans_sf"/>
</dbReference>
<gene>
    <name evidence="8" type="primary">mdtL</name>
    <name evidence="8" type="ORF">SNEC2469_LOCUS27054</name>
</gene>
<sequence length="265" mass="28695">MDMPDMGRRPWRIHQRVDSSTAWFVLQWISVMTTVLLVLALGAFLLYVVSRGVPKSSSRRARVSGMSPKMKVVLALTMLVDYSCTDQYQPNIPAMAKFFMVSPTEMGFTIQIHLLFCALGMTVVGPLSDRIGRRPVILACQLMQAISTVTCMCASSIGWFMAGRAIQGLAASVYVAILASMRDCFDDAASRQRAMGAMMSVMLIGPIFAPAVGGYLASDFGWRCPFGLLAIFAVALACISYHVIHETAPAHEEASNLAPASAVVA</sequence>
<accession>A0A813AAC7</accession>
<keyword evidence="5 6" id="KW-0472">Membrane</keyword>
<feature type="transmembrane region" description="Helical" evidence="6">
    <location>
        <begin position="166"/>
        <end position="185"/>
    </location>
</feature>
<feature type="transmembrane region" description="Helical" evidence="6">
    <location>
        <begin position="224"/>
        <end position="244"/>
    </location>
</feature>
<comment type="subcellular location">
    <subcellularLocation>
        <location evidence="1">Membrane</location>
        <topology evidence="1">Multi-pass membrane protein</topology>
    </subcellularLocation>
</comment>
<evidence type="ECO:0000256" key="5">
    <source>
        <dbReference type="ARBA" id="ARBA00023136"/>
    </source>
</evidence>
<name>A0A813AAC7_9DINO</name>
<dbReference type="AlphaFoldDB" id="A0A813AAC7"/>
<dbReference type="GO" id="GO:1990961">
    <property type="term" value="P:xenobiotic detoxification by transmembrane export across the plasma membrane"/>
    <property type="evidence" value="ECO:0007669"/>
    <property type="project" value="TreeGrafter"/>
</dbReference>
<evidence type="ECO:0000256" key="3">
    <source>
        <dbReference type="ARBA" id="ARBA00022692"/>
    </source>
</evidence>
<feature type="domain" description="Major facilitator superfamily (MFS) profile" evidence="7">
    <location>
        <begin position="35"/>
        <end position="265"/>
    </location>
</feature>
<comment type="caution">
    <text evidence="8">The sequence shown here is derived from an EMBL/GenBank/DDBJ whole genome shotgun (WGS) entry which is preliminary data.</text>
</comment>
<dbReference type="Gene3D" id="1.20.1720.10">
    <property type="entry name" value="Multidrug resistance protein D"/>
    <property type="match status" value="1"/>
</dbReference>
<keyword evidence="2" id="KW-0813">Transport</keyword>
<organism evidence="8 9">
    <name type="scientific">Symbiodinium necroappetens</name>
    <dbReference type="NCBI Taxonomy" id="1628268"/>
    <lineage>
        <taxon>Eukaryota</taxon>
        <taxon>Sar</taxon>
        <taxon>Alveolata</taxon>
        <taxon>Dinophyceae</taxon>
        <taxon>Suessiales</taxon>
        <taxon>Symbiodiniaceae</taxon>
        <taxon>Symbiodinium</taxon>
    </lineage>
</organism>
<dbReference type="Pfam" id="PF07690">
    <property type="entry name" value="MFS_1"/>
    <property type="match status" value="1"/>
</dbReference>
<dbReference type="InterPro" id="IPR011701">
    <property type="entry name" value="MFS"/>
</dbReference>
<dbReference type="EMBL" id="CAJNJA010056297">
    <property type="protein sequence ID" value="CAE7858200.1"/>
    <property type="molecule type" value="Genomic_DNA"/>
</dbReference>
<protein>
    <submittedName>
        <fullName evidence="8">MdtL protein</fullName>
    </submittedName>
</protein>
<keyword evidence="9" id="KW-1185">Reference proteome</keyword>
<reference evidence="8" key="1">
    <citation type="submission" date="2021-02" db="EMBL/GenBank/DDBJ databases">
        <authorList>
            <person name="Dougan E. K."/>
            <person name="Rhodes N."/>
            <person name="Thang M."/>
            <person name="Chan C."/>
        </authorList>
    </citation>
    <scope>NUCLEOTIDE SEQUENCE</scope>
</reference>
<feature type="transmembrane region" description="Helical" evidence="6">
    <location>
        <begin position="197"/>
        <end position="218"/>
    </location>
</feature>
<evidence type="ECO:0000256" key="6">
    <source>
        <dbReference type="SAM" id="Phobius"/>
    </source>
</evidence>
<dbReference type="InterPro" id="IPR020846">
    <property type="entry name" value="MFS_dom"/>
</dbReference>
<dbReference type="InterPro" id="IPR005829">
    <property type="entry name" value="Sugar_transporter_CS"/>
</dbReference>
<keyword evidence="3 6" id="KW-0812">Transmembrane</keyword>
<proteinExistence type="predicted"/>
<dbReference type="PROSITE" id="PS00216">
    <property type="entry name" value="SUGAR_TRANSPORT_1"/>
    <property type="match status" value="1"/>
</dbReference>
<keyword evidence="4 6" id="KW-1133">Transmembrane helix</keyword>
<dbReference type="OrthoDB" id="446239at2759"/>
<dbReference type="PANTHER" id="PTHR23502">
    <property type="entry name" value="MAJOR FACILITATOR SUPERFAMILY"/>
    <property type="match status" value="1"/>
</dbReference>
<dbReference type="PANTHER" id="PTHR23502:SF132">
    <property type="entry name" value="POLYAMINE TRANSPORTER 2-RELATED"/>
    <property type="match status" value="1"/>
</dbReference>
<evidence type="ECO:0000259" key="7">
    <source>
        <dbReference type="PROSITE" id="PS50850"/>
    </source>
</evidence>
<evidence type="ECO:0000256" key="1">
    <source>
        <dbReference type="ARBA" id="ARBA00004141"/>
    </source>
</evidence>
<dbReference type="GO" id="GO:0005886">
    <property type="term" value="C:plasma membrane"/>
    <property type="evidence" value="ECO:0007669"/>
    <property type="project" value="TreeGrafter"/>
</dbReference>